<protein>
    <submittedName>
        <fullName evidence="1">Uncharacterized protein</fullName>
    </submittedName>
</protein>
<dbReference type="Proteomes" id="UP001153365">
    <property type="component" value="Unassembled WGS sequence"/>
</dbReference>
<comment type="caution">
    <text evidence="1">The sequence shown here is derived from an EMBL/GenBank/DDBJ whole genome shotgun (WGS) entry which is preliminary data.</text>
</comment>
<accession>A0AAV0B6K1</accession>
<gene>
    <name evidence="1" type="ORF">PPACK8108_LOCUS12316</name>
</gene>
<evidence type="ECO:0000313" key="2">
    <source>
        <dbReference type="Proteomes" id="UP001153365"/>
    </source>
</evidence>
<organism evidence="1 2">
    <name type="scientific">Phakopsora pachyrhizi</name>
    <name type="common">Asian soybean rust disease fungus</name>
    <dbReference type="NCBI Taxonomy" id="170000"/>
    <lineage>
        <taxon>Eukaryota</taxon>
        <taxon>Fungi</taxon>
        <taxon>Dikarya</taxon>
        <taxon>Basidiomycota</taxon>
        <taxon>Pucciniomycotina</taxon>
        <taxon>Pucciniomycetes</taxon>
        <taxon>Pucciniales</taxon>
        <taxon>Phakopsoraceae</taxon>
        <taxon>Phakopsora</taxon>
    </lineage>
</organism>
<keyword evidence="2" id="KW-1185">Reference proteome</keyword>
<proteinExistence type="predicted"/>
<name>A0AAV0B6K1_PHAPC</name>
<dbReference type="EMBL" id="CALTRL010002945">
    <property type="protein sequence ID" value="CAH7677174.1"/>
    <property type="molecule type" value="Genomic_DNA"/>
</dbReference>
<sequence>MKGLVERIYRCIITTEHLSKYKLEGVVIFECFKKLLESGKPLSVEPSHKGMYDSEVEKKI</sequence>
<reference evidence="1" key="1">
    <citation type="submission" date="2022-06" db="EMBL/GenBank/DDBJ databases">
        <authorList>
            <consortium name="SYNGENTA / RWTH Aachen University"/>
        </authorList>
    </citation>
    <scope>NUCLEOTIDE SEQUENCE</scope>
</reference>
<evidence type="ECO:0000313" key="1">
    <source>
        <dbReference type="EMBL" id="CAH7677174.1"/>
    </source>
</evidence>
<dbReference type="AlphaFoldDB" id="A0AAV0B6K1"/>